<protein>
    <submittedName>
        <fullName evidence="2">Uncharacterized protein</fullName>
    </submittedName>
</protein>
<proteinExistence type="predicted"/>
<dbReference type="Proteomes" id="UP000591131">
    <property type="component" value="Unassembled WGS sequence"/>
</dbReference>
<organism evidence="2 3">
    <name type="scientific">Perkinsus chesapeaki</name>
    <name type="common">Clam parasite</name>
    <name type="synonym">Perkinsus andrewsi</name>
    <dbReference type="NCBI Taxonomy" id="330153"/>
    <lineage>
        <taxon>Eukaryota</taxon>
        <taxon>Sar</taxon>
        <taxon>Alveolata</taxon>
        <taxon>Perkinsozoa</taxon>
        <taxon>Perkinsea</taxon>
        <taxon>Perkinsida</taxon>
        <taxon>Perkinsidae</taxon>
        <taxon>Perkinsus</taxon>
    </lineage>
</organism>
<evidence type="ECO:0000256" key="1">
    <source>
        <dbReference type="SAM" id="MobiDB-lite"/>
    </source>
</evidence>
<reference evidence="2 3" key="1">
    <citation type="submission" date="2020-04" db="EMBL/GenBank/DDBJ databases">
        <title>Perkinsus chesapeaki whole genome sequence.</title>
        <authorList>
            <person name="Bogema D.R."/>
        </authorList>
    </citation>
    <scope>NUCLEOTIDE SEQUENCE [LARGE SCALE GENOMIC DNA]</scope>
    <source>
        <strain evidence="2">ATCC PRA-425</strain>
    </source>
</reference>
<accession>A0A7J6MTF7</accession>
<feature type="region of interest" description="Disordered" evidence="1">
    <location>
        <begin position="248"/>
        <end position="271"/>
    </location>
</feature>
<feature type="compositionally biased region" description="Basic and acidic residues" evidence="1">
    <location>
        <begin position="248"/>
        <end position="269"/>
    </location>
</feature>
<keyword evidence="3" id="KW-1185">Reference proteome</keyword>
<feature type="region of interest" description="Disordered" evidence="1">
    <location>
        <begin position="465"/>
        <end position="486"/>
    </location>
</feature>
<evidence type="ECO:0000313" key="3">
    <source>
        <dbReference type="Proteomes" id="UP000591131"/>
    </source>
</evidence>
<name>A0A7J6MTF7_PERCH</name>
<sequence>MAVCGYAGAGIIPTVSEWCNDNLAGRDLLLSGLAAGNSSATSTDRGNYGRAPTTIASHSLGLYSAARSDVVAVTADGTPFWVFVDHENAAIAGVRFQDKTEVTEKDSVEYMNDDPDQKMRLRLPNIFPDSTIDIGMKTSSGSINGKALNLVCFAQNVIRGGDFLGPDGDTLWRFHKSAPIVTVGKYDPADDAFAKNSTEFFYCSDFKGERFVLINTKTGQYITATRDLATGLIEVDGNEFEEKREVHRLSSGLQEERGKCPPPPRKSEDATATFKNDYTGTWGNNATVWFWFHYSKEEVDRITVFRKDGHIQELRSVPYKATGGGGLDLSKAEDIFGLDVVKLTKAGGSGELVGLDGRLKLRPTRLAAIGKYVYGDMKEILEVSAKKPAIEFYKSDAERAMTPAVYHLYNFDGTNFTMLGTEDKMAYSNCDLTFNGKVYKFWTTDIVSSAPLVSTTAAPGVSMEVTEQGRMGGSSLSLEPPKVMLE</sequence>
<comment type="caution">
    <text evidence="2">The sequence shown here is derived from an EMBL/GenBank/DDBJ whole genome shotgun (WGS) entry which is preliminary data.</text>
</comment>
<evidence type="ECO:0000313" key="2">
    <source>
        <dbReference type="EMBL" id="KAF4674863.1"/>
    </source>
</evidence>
<dbReference type="AlphaFoldDB" id="A0A7J6MTF7"/>
<dbReference type="EMBL" id="JAAPAO010000056">
    <property type="protein sequence ID" value="KAF4674863.1"/>
    <property type="molecule type" value="Genomic_DNA"/>
</dbReference>
<gene>
    <name evidence="2" type="ORF">FOL47_008611</name>
</gene>